<dbReference type="InterPro" id="IPR016195">
    <property type="entry name" value="Pol/histidinol_Pase-like"/>
</dbReference>
<dbReference type="EMBL" id="DYVE01000078">
    <property type="protein sequence ID" value="HJG27597.1"/>
    <property type="molecule type" value="Genomic_DNA"/>
</dbReference>
<accession>A0A921LNB4</accession>
<dbReference type="SUPFAM" id="SSF89550">
    <property type="entry name" value="PHP domain-like"/>
    <property type="match status" value="1"/>
</dbReference>
<evidence type="ECO:0008006" key="3">
    <source>
        <dbReference type="Google" id="ProtNLM"/>
    </source>
</evidence>
<evidence type="ECO:0000313" key="2">
    <source>
        <dbReference type="Proteomes" id="UP000782880"/>
    </source>
</evidence>
<dbReference type="AlphaFoldDB" id="A0A921LNB4"/>
<reference evidence="1" key="1">
    <citation type="journal article" date="2021" name="PeerJ">
        <title>Extensive microbial diversity within the chicken gut microbiome revealed by metagenomics and culture.</title>
        <authorList>
            <person name="Gilroy R."/>
            <person name="Ravi A."/>
            <person name="Getino M."/>
            <person name="Pursley I."/>
            <person name="Horton D.L."/>
            <person name="Alikhan N.F."/>
            <person name="Baker D."/>
            <person name="Gharbi K."/>
            <person name="Hall N."/>
            <person name="Watson M."/>
            <person name="Adriaenssens E.M."/>
            <person name="Foster-Nyarko E."/>
            <person name="Jarju S."/>
            <person name="Secka A."/>
            <person name="Antonio M."/>
            <person name="Oren A."/>
            <person name="Chaudhuri R.R."/>
            <person name="La Ragione R."/>
            <person name="Hildebrand F."/>
            <person name="Pallen M.J."/>
        </authorList>
    </citation>
    <scope>NUCLEOTIDE SEQUENCE</scope>
    <source>
        <strain evidence="1">ChiBcec21-2208</strain>
    </source>
</reference>
<protein>
    <recommendedName>
        <fullName evidence="3">DUF3604 domain-containing protein</fullName>
    </recommendedName>
</protein>
<evidence type="ECO:0000313" key="1">
    <source>
        <dbReference type="EMBL" id="HJG27597.1"/>
    </source>
</evidence>
<comment type="caution">
    <text evidence="1">The sequence shown here is derived from an EMBL/GenBank/DDBJ whole genome shotgun (WGS) entry which is preliminary data.</text>
</comment>
<gene>
    <name evidence="1" type="ORF">K8V20_02980</name>
</gene>
<dbReference type="Proteomes" id="UP000782880">
    <property type="component" value="Unassembled WGS sequence"/>
</dbReference>
<sequence length="508" mass="57780">MPYEYLWADMHANPHHHQIGQLEQWYRHARQVMDFWPIAYYPFAIRRTPTGAELEDLIPEADLRADWDAVLALARRAEAEGWPLFPGYEWQGNGSDGDHNVFFPTTAGEMLHPMTYAELRDALKPSGAIAIPHHVAYQPGSRGKNWATHDPEFSPFAEIYSSHGCSENDDGPIGMERHEHMGPRTSVTCYEAGLDRGIEVGCIASGDNHAVPGECDHGMMCVLAASRSRADIWQGLQARRVYGVSRSRMQINATLGGADIGARVAPGPAELSLDLTAANAIDRVEILKDNILEKMVVHSGTWERAPLPERFAFKFELEFGWGPETRIFPDAAEKLWQGRLEVPGRILSVEKLWNTFGQQIVEQQERSCEFRLTTHRGTESGKWMGPSQVRRESLVFEVEGGIDDVLQLTVDGERYELPVRQMLQGTRIYAQYRQSEARITEKFGPTPHYRDDFIWHCAFKFRVRRAAPAAAYRLQYRQPLELEPGSQYRLRVWLKNGDAAWVSPFFCR</sequence>
<reference evidence="1" key="2">
    <citation type="submission" date="2021-09" db="EMBL/GenBank/DDBJ databases">
        <authorList>
            <person name="Gilroy R."/>
        </authorList>
    </citation>
    <scope>NUCLEOTIDE SEQUENCE</scope>
    <source>
        <strain evidence="1">ChiBcec21-2208</strain>
    </source>
</reference>
<proteinExistence type="predicted"/>
<name>A0A921LNB4_9FIRM</name>
<dbReference type="Gene3D" id="3.20.20.140">
    <property type="entry name" value="Metal-dependent hydrolases"/>
    <property type="match status" value="1"/>
</dbReference>
<organism evidence="1 2">
    <name type="scientific">Subdoligranulum variabile</name>
    <dbReference type="NCBI Taxonomy" id="214851"/>
    <lineage>
        <taxon>Bacteria</taxon>
        <taxon>Bacillati</taxon>
        <taxon>Bacillota</taxon>
        <taxon>Clostridia</taxon>
        <taxon>Eubacteriales</taxon>
        <taxon>Oscillospiraceae</taxon>
        <taxon>Subdoligranulum</taxon>
    </lineage>
</organism>